<accession>A0ABY5GQK8</accession>
<evidence type="ECO:0000313" key="3">
    <source>
        <dbReference type="Proteomes" id="UP001059950"/>
    </source>
</evidence>
<gene>
    <name evidence="2" type="ORF">KDX31_11675</name>
</gene>
<dbReference type="EMBL" id="CP073344">
    <property type="protein sequence ID" value="UTW02018.1"/>
    <property type="molecule type" value="Genomic_DNA"/>
</dbReference>
<feature type="compositionally biased region" description="Polar residues" evidence="1">
    <location>
        <begin position="33"/>
        <end position="42"/>
    </location>
</feature>
<keyword evidence="3" id="KW-1185">Reference proteome</keyword>
<reference evidence="2" key="1">
    <citation type="submission" date="2021-04" db="EMBL/GenBank/DDBJ databases">
        <title>Oceanospirillales bacteria with DddD are important DMSP degraders in coastal seawater.</title>
        <authorList>
            <person name="Liu J."/>
        </authorList>
    </citation>
    <scope>NUCLEOTIDE SEQUENCE</scope>
    <source>
        <strain evidence="2">GY6</strain>
    </source>
</reference>
<protein>
    <submittedName>
        <fullName evidence="2">Uncharacterized protein</fullName>
    </submittedName>
</protein>
<evidence type="ECO:0000313" key="2">
    <source>
        <dbReference type="EMBL" id="UTW02018.1"/>
    </source>
</evidence>
<evidence type="ECO:0000256" key="1">
    <source>
        <dbReference type="SAM" id="MobiDB-lite"/>
    </source>
</evidence>
<organism evidence="2 3">
    <name type="scientific">Amphritea atlantica</name>
    <dbReference type="NCBI Taxonomy" id="355243"/>
    <lineage>
        <taxon>Bacteria</taxon>
        <taxon>Pseudomonadati</taxon>
        <taxon>Pseudomonadota</taxon>
        <taxon>Gammaproteobacteria</taxon>
        <taxon>Oceanospirillales</taxon>
        <taxon>Oceanospirillaceae</taxon>
        <taxon>Amphritea</taxon>
    </lineage>
</organism>
<sequence>MKLIVMIIALLIIGLLVIKQMAPNAEAPAESVDFNSPDSSLETPRVPARPDEVKQFGKQMSVYLQSEAAKRAATMDAAQK</sequence>
<dbReference type="Proteomes" id="UP001059950">
    <property type="component" value="Chromosome"/>
</dbReference>
<name>A0ABY5GQK8_9GAMM</name>
<feature type="region of interest" description="Disordered" evidence="1">
    <location>
        <begin position="28"/>
        <end position="47"/>
    </location>
</feature>
<proteinExistence type="predicted"/>